<comment type="subcellular location">
    <subcellularLocation>
        <location evidence="1 6">Nucleus</location>
    </subcellularLocation>
</comment>
<dbReference type="Proteomes" id="UP000887574">
    <property type="component" value="Unplaced"/>
</dbReference>
<organism evidence="7 8">
    <name type="scientific">Ditylenchus dipsaci</name>
    <dbReference type="NCBI Taxonomy" id="166011"/>
    <lineage>
        <taxon>Eukaryota</taxon>
        <taxon>Metazoa</taxon>
        <taxon>Ecdysozoa</taxon>
        <taxon>Nematoda</taxon>
        <taxon>Chromadorea</taxon>
        <taxon>Rhabditida</taxon>
        <taxon>Tylenchina</taxon>
        <taxon>Tylenchomorpha</taxon>
        <taxon>Sphaerularioidea</taxon>
        <taxon>Anguinidae</taxon>
        <taxon>Anguininae</taxon>
        <taxon>Ditylenchus</taxon>
    </lineage>
</organism>
<comment type="subunit">
    <text evidence="6">Component of the Mediator complex.</text>
</comment>
<gene>
    <name evidence="6" type="primary">MED11</name>
</gene>
<keyword evidence="6" id="KW-0010">Activator</keyword>
<keyword evidence="7" id="KW-1185">Reference proteome</keyword>
<keyword evidence="6" id="KW-0804">Transcription</keyword>
<comment type="function">
    <text evidence="6">Component of the Mediator complex, a coactivator involved in the regulated transcription of nearly all RNA polymerase II-dependent genes. Mediator functions as a bridge to convey information from gene-specific regulatory proteins to the basal RNA polymerase II transcription machinery. Mediator is recruited to promoters by direct interactions with regulatory proteins and serves as a scaffold for the assembly of a functional pre-initiation complex with RNA polymerase II and the general transcription factors.</text>
</comment>
<accession>A0A915D7S6</accession>
<keyword evidence="4 6" id="KW-0539">Nucleus</keyword>
<keyword evidence="6" id="KW-0805">Transcription regulation</keyword>
<evidence type="ECO:0000256" key="3">
    <source>
        <dbReference type="ARBA" id="ARBA00019621"/>
    </source>
</evidence>
<dbReference type="WBParaSite" id="jg16948">
    <property type="protein sequence ID" value="jg16948"/>
    <property type="gene ID" value="jg16948"/>
</dbReference>
<dbReference type="AlphaFoldDB" id="A0A915D7S6"/>
<evidence type="ECO:0000256" key="1">
    <source>
        <dbReference type="ARBA" id="ARBA00004123"/>
    </source>
</evidence>
<reference evidence="8" key="1">
    <citation type="submission" date="2022-11" db="UniProtKB">
        <authorList>
            <consortium name="WormBaseParasite"/>
        </authorList>
    </citation>
    <scope>IDENTIFICATION</scope>
</reference>
<proteinExistence type="inferred from homology"/>
<dbReference type="Gene3D" id="1.10.287.3490">
    <property type="match status" value="1"/>
</dbReference>
<name>A0A915D7S6_9BILA</name>
<evidence type="ECO:0000256" key="2">
    <source>
        <dbReference type="ARBA" id="ARBA00008186"/>
    </source>
</evidence>
<dbReference type="GO" id="GO:0016592">
    <property type="term" value="C:mediator complex"/>
    <property type="evidence" value="ECO:0007669"/>
    <property type="project" value="InterPro"/>
</dbReference>
<protein>
    <recommendedName>
        <fullName evidence="3 6">Mediator of RNA polymerase II transcription subunit 11</fullName>
    </recommendedName>
    <alternativeName>
        <fullName evidence="5 6">Mediator complex subunit 11</fullName>
    </alternativeName>
</protein>
<evidence type="ECO:0000313" key="8">
    <source>
        <dbReference type="WBParaSite" id="jg16948"/>
    </source>
</evidence>
<evidence type="ECO:0000256" key="4">
    <source>
        <dbReference type="ARBA" id="ARBA00023242"/>
    </source>
</evidence>
<sequence length="142" mass="16077">MTEELGEAPDLDQRIEKLAEVDKKIYEALECAKEILQTYDRDRQISRSKMEESYKKYERCVDDIYGGISQQLTYMEQMCVGAEHQGSTFAIQQQSELARNRMQALMQHELSKVSAVADASMESNYDNGDISGTAAGNSSQFQ</sequence>
<dbReference type="InterPro" id="IPR019404">
    <property type="entry name" value="Mediator_Med11"/>
</dbReference>
<comment type="similarity">
    <text evidence="2 6">Belongs to the Mediator complex subunit 11 family.</text>
</comment>
<evidence type="ECO:0000256" key="6">
    <source>
        <dbReference type="RuleBase" id="RU364147"/>
    </source>
</evidence>
<dbReference type="GO" id="GO:0003712">
    <property type="term" value="F:transcription coregulator activity"/>
    <property type="evidence" value="ECO:0007669"/>
    <property type="project" value="InterPro"/>
</dbReference>
<dbReference type="Pfam" id="PF10280">
    <property type="entry name" value="Med11"/>
    <property type="match status" value="1"/>
</dbReference>
<evidence type="ECO:0000313" key="7">
    <source>
        <dbReference type="Proteomes" id="UP000887574"/>
    </source>
</evidence>
<dbReference type="GO" id="GO:0006357">
    <property type="term" value="P:regulation of transcription by RNA polymerase II"/>
    <property type="evidence" value="ECO:0007669"/>
    <property type="project" value="InterPro"/>
</dbReference>
<evidence type="ECO:0000256" key="5">
    <source>
        <dbReference type="ARBA" id="ARBA00032011"/>
    </source>
</evidence>